<keyword evidence="3" id="KW-1185">Reference proteome</keyword>
<accession>A0A8J5SFS9</accession>
<reference evidence="2" key="1">
    <citation type="journal article" date="2021" name="bioRxiv">
        <title>Whole Genome Assembly and Annotation of Northern Wild Rice, Zizania palustris L., Supports a Whole Genome Duplication in the Zizania Genus.</title>
        <authorList>
            <person name="Haas M."/>
            <person name="Kono T."/>
            <person name="Macchietto M."/>
            <person name="Millas R."/>
            <person name="McGilp L."/>
            <person name="Shao M."/>
            <person name="Duquette J."/>
            <person name="Hirsch C.N."/>
            <person name="Kimball J."/>
        </authorList>
    </citation>
    <scope>NUCLEOTIDE SEQUENCE</scope>
    <source>
        <tissue evidence="2">Fresh leaf tissue</tissue>
    </source>
</reference>
<evidence type="ECO:0000313" key="3">
    <source>
        <dbReference type="Proteomes" id="UP000729402"/>
    </source>
</evidence>
<organism evidence="2 3">
    <name type="scientific">Zizania palustris</name>
    <name type="common">Northern wild rice</name>
    <dbReference type="NCBI Taxonomy" id="103762"/>
    <lineage>
        <taxon>Eukaryota</taxon>
        <taxon>Viridiplantae</taxon>
        <taxon>Streptophyta</taxon>
        <taxon>Embryophyta</taxon>
        <taxon>Tracheophyta</taxon>
        <taxon>Spermatophyta</taxon>
        <taxon>Magnoliopsida</taxon>
        <taxon>Liliopsida</taxon>
        <taxon>Poales</taxon>
        <taxon>Poaceae</taxon>
        <taxon>BOP clade</taxon>
        <taxon>Oryzoideae</taxon>
        <taxon>Oryzeae</taxon>
        <taxon>Zizaniinae</taxon>
        <taxon>Zizania</taxon>
    </lineage>
</organism>
<dbReference type="Proteomes" id="UP000729402">
    <property type="component" value="Unassembled WGS sequence"/>
</dbReference>
<proteinExistence type="predicted"/>
<sequence>MMRRVMGRAGGGSTHRVKGWGERRQDSLGNGAGRAVARGGATLGNEVALGNGVGRGRKDSTGDGVGRAVVRDDRAAGRC</sequence>
<feature type="region of interest" description="Disordered" evidence="1">
    <location>
        <begin position="1"/>
        <end position="79"/>
    </location>
</feature>
<gene>
    <name evidence="2" type="ORF">GUJ93_ZPchr0004g39646</name>
</gene>
<name>A0A8J5SFS9_ZIZPA</name>
<protein>
    <submittedName>
        <fullName evidence="2">Uncharacterized protein</fullName>
    </submittedName>
</protein>
<evidence type="ECO:0000256" key="1">
    <source>
        <dbReference type="SAM" id="MobiDB-lite"/>
    </source>
</evidence>
<dbReference type="EMBL" id="JAAALK010000285">
    <property type="protein sequence ID" value="KAG8065309.1"/>
    <property type="molecule type" value="Genomic_DNA"/>
</dbReference>
<feature type="compositionally biased region" description="Basic and acidic residues" evidence="1">
    <location>
        <begin position="69"/>
        <end position="79"/>
    </location>
</feature>
<evidence type="ECO:0000313" key="2">
    <source>
        <dbReference type="EMBL" id="KAG8065309.1"/>
    </source>
</evidence>
<comment type="caution">
    <text evidence="2">The sequence shown here is derived from an EMBL/GenBank/DDBJ whole genome shotgun (WGS) entry which is preliminary data.</text>
</comment>
<dbReference type="AlphaFoldDB" id="A0A8J5SFS9"/>
<reference evidence="2" key="2">
    <citation type="submission" date="2021-02" db="EMBL/GenBank/DDBJ databases">
        <authorList>
            <person name="Kimball J.A."/>
            <person name="Haas M.W."/>
            <person name="Macchietto M."/>
            <person name="Kono T."/>
            <person name="Duquette J."/>
            <person name="Shao M."/>
        </authorList>
    </citation>
    <scope>NUCLEOTIDE SEQUENCE</scope>
    <source>
        <tissue evidence="2">Fresh leaf tissue</tissue>
    </source>
</reference>